<dbReference type="STRING" id="42156.A0A3P6TP70"/>
<evidence type="ECO:0000256" key="4">
    <source>
        <dbReference type="ARBA" id="ARBA00022771"/>
    </source>
</evidence>
<dbReference type="SUPFAM" id="SSF57667">
    <property type="entry name" value="beta-beta-alpha zinc fingers"/>
    <property type="match status" value="2"/>
</dbReference>
<dbReference type="EMBL" id="UYRX01000666">
    <property type="protein sequence ID" value="VDK85133.1"/>
    <property type="molecule type" value="Genomic_DNA"/>
</dbReference>
<dbReference type="GO" id="GO:0003677">
    <property type="term" value="F:DNA binding"/>
    <property type="evidence" value="ECO:0007669"/>
    <property type="project" value="UniProtKB-KW"/>
</dbReference>
<keyword evidence="6" id="KW-0238">DNA-binding</keyword>
<comment type="subcellular location">
    <subcellularLocation>
        <location evidence="1">Nucleus</location>
    </subcellularLocation>
</comment>
<dbReference type="InterPro" id="IPR013087">
    <property type="entry name" value="Znf_C2H2_type"/>
</dbReference>
<keyword evidence="4 8" id="KW-0863">Zinc-finger</keyword>
<evidence type="ECO:0000256" key="8">
    <source>
        <dbReference type="PROSITE-ProRule" id="PRU00042"/>
    </source>
</evidence>
<evidence type="ECO:0000256" key="3">
    <source>
        <dbReference type="ARBA" id="ARBA00022737"/>
    </source>
</evidence>
<feature type="domain" description="C2H2-type" evidence="9">
    <location>
        <begin position="151"/>
        <end position="178"/>
    </location>
</feature>
<evidence type="ECO:0000256" key="5">
    <source>
        <dbReference type="ARBA" id="ARBA00022833"/>
    </source>
</evidence>
<feature type="domain" description="C2H2-type" evidence="9">
    <location>
        <begin position="95"/>
        <end position="122"/>
    </location>
</feature>
<feature type="domain" description="C2H2-type" evidence="9">
    <location>
        <begin position="123"/>
        <end position="150"/>
    </location>
</feature>
<dbReference type="PANTHER" id="PTHR24394:SF29">
    <property type="entry name" value="MYONEURIN"/>
    <property type="match status" value="1"/>
</dbReference>
<dbReference type="FunFam" id="3.30.160.60:FF:002343">
    <property type="entry name" value="Zinc finger protein 33A"/>
    <property type="match status" value="1"/>
</dbReference>
<dbReference type="Proteomes" id="UP000277928">
    <property type="component" value="Unassembled WGS sequence"/>
</dbReference>
<dbReference type="PROSITE" id="PS50157">
    <property type="entry name" value="ZINC_FINGER_C2H2_2"/>
    <property type="match status" value="3"/>
</dbReference>
<keyword evidence="11" id="KW-1185">Reference proteome</keyword>
<dbReference type="PANTHER" id="PTHR24394">
    <property type="entry name" value="ZINC FINGER PROTEIN"/>
    <property type="match status" value="1"/>
</dbReference>
<evidence type="ECO:0000256" key="6">
    <source>
        <dbReference type="ARBA" id="ARBA00023125"/>
    </source>
</evidence>
<keyword evidence="3" id="KW-0677">Repeat</keyword>
<keyword evidence="2" id="KW-0479">Metal-binding</keyword>
<keyword evidence="7" id="KW-0539">Nucleus</keyword>
<dbReference type="OrthoDB" id="10068874at2759"/>
<evidence type="ECO:0000313" key="10">
    <source>
        <dbReference type="EMBL" id="VDK85133.1"/>
    </source>
</evidence>
<dbReference type="FunFam" id="3.30.160.60:FF:000045">
    <property type="entry name" value="ZFP69 zinc finger protein B"/>
    <property type="match status" value="1"/>
</dbReference>
<proteinExistence type="predicted"/>
<organism evidence="10 11">
    <name type="scientific">Litomosoides sigmodontis</name>
    <name type="common">Filarial nematode worm</name>
    <dbReference type="NCBI Taxonomy" id="42156"/>
    <lineage>
        <taxon>Eukaryota</taxon>
        <taxon>Metazoa</taxon>
        <taxon>Ecdysozoa</taxon>
        <taxon>Nematoda</taxon>
        <taxon>Chromadorea</taxon>
        <taxon>Rhabditida</taxon>
        <taxon>Spirurina</taxon>
        <taxon>Spiruromorpha</taxon>
        <taxon>Filarioidea</taxon>
        <taxon>Onchocercidae</taxon>
        <taxon>Litomosoides</taxon>
    </lineage>
</organism>
<dbReference type="GO" id="GO:0008270">
    <property type="term" value="F:zinc ion binding"/>
    <property type="evidence" value="ECO:0007669"/>
    <property type="project" value="UniProtKB-KW"/>
</dbReference>
<dbReference type="PROSITE" id="PS00028">
    <property type="entry name" value="ZINC_FINGER_C2H2_1"/>
    <property type="match status" value="3"/>
</dbReference>
<evidence type="ECO:0000256" key="7">
    <source>
        <dbReference type="ARBA" id="ARBA00023242"/>
    </source>
</evidence>
<dbReference type="AlphaFoldDB" id="A0A3P6TP70"/>
<dbReference type="InterPro" id="IPR036236">
    <property type="entry name" value="Znf_C2H2_sf"/>
</dbReference>
<dbReference type="GO" id="GO:0000981">
    <property type="term" value="F:DNA-binding transcription factor activity, RNA polymerase II-specific"/>
    <property type="evidence" value="ECO:0007669"/>
    <property type="project" value="TreeGrafter"/>
</dbReference>
<evidence type="ECO:0000313" key="11">
    <source>
        <dbReference type="Proteomes" id="UP000277928"/>
    </source>
</evidence>
<protein>
    <recommendedName>
        <fullName evidence="9">C2H2-type domain-containing protein</fullName>
    </recommendedName>
</protein>
<dbReference type="Gene3D" id="3.30.160.60">
    <property type="entry name" value="Classic Zinc Finger"/>
    <property type="match status" value="4"/>
</dbReference>
<accession>A0A3P6TP70</accession>
<evidence type="ECO:0000256" key="1">
    <source>
        <dbReference type="ARBA" id="ARBA00004123"/>
    </source>
</evidence>
<keyword evidence="5" id="KW-0862">Zinc</keyword>
<evidence type="ECO:0000259" key="9">
    <source>
        <dbReference type="PROSITE" id="PS50157"/>
    </source>
</evidence>
<dbReference type="OMA" id="CPECNDS"/>
<dbReference type="GO" id="GO:0005634">
    <property type="term" value="C:nucleus"/>
    <property type="evidence" value="ECO:0007669"/>
    <property type="project" value="UniProtKB-SubCell"/>
</dbReference>
<dbReference type="Pfam" id="PF13894">
    <property type="entry name" value="zf-C2H2_4"/>
    <property type="match status" value="1"/>
</dbReference>
<evidence type="ECO:0000256" key="2">
    <source>
        <dbReference type="ARBA" id="ARBA00022723"/>
    </source>
</evidence>
<name>A0A3P6TP70_LITSI</name>
<dbReference type="Pfam" id="PF00096">
    <property type="entry name" value="zf-C2H2"/>
    <property type="match status" value="2"/>
</dbReference>
<reference evidence="10 11" key="1">
    <citation type="submission" date="2018-08" db="EMBL/GenBank/DDBJ databases">
        <authorList>
            <person name="Laetsch R D."/>
            <person name="Stevens L."/>
            <person name="Kumar S."/>
            <person name="Blaxter L. M."/>
        </authorList>
    </citation>
    <scope>NUCLEOTIDE SEQUENCE [LARGE SCALE GENOMIC DNA]</scope>
</reference>
<gene>
    <name evidence="10" type="ORF">NLS_LOCUS6976</name>
</gene>
<sequence length="181" mass="21208">MHFEEAQTEQTALLDLSTSEKCEKRTSLAETIERQLLVLFKRVIEKQLKSFNSSIEIQRAGAKQKSTRKSTFFANKTMSGNRNRHMRTHIGNKPYSCPECNDSFNRLWNLQRHLTTHDGKKRYICPECNRKFTCPSSMRRHVSIHTHGKRYSCPECNKNFTRSTGMKRHLMSHAGEKRFGR</sequence>
<dbReference type="FunFam" id="3.30.160.60:FF:000100">
    <property type="entry name" value="Zinc finger 45-like"/>
    <property type="match status" value="1"/>
</dbReference>
<dbReference type="SMART" id="SM00355">
    <property type="entry name" value="ZnF_C2H2"/>
    <property type="match status" value="3"/>
</dbReference>